<accession>A0A0A8VKU3</accession>
<gene>
    <name evidence="3" type="ORF">CSF007_14355</name>
</gene>
<evidence type="ECO:0000256" key="1">
    <source>
        <dbReference type="SAM" id="MobiDB-lite"/>
    </source>
</evidence>
<dbReference type="Gene3D" id="2.30.30.100">
    <property type="match status" value="1"/>
</dbReference>
<dbReference type="Pfam" id="PF06004">
    <property type="entry name" value="DUF903"/>
    <property type="match status" value="1"/>
</dbReference>
<dbReference type="InterPro" id="IPR010920">
    <property type="entry name" value="LSM_dom_sf"/>
</dbReference>
<dbReference type="InterPro" id="IPR047807">
    <property type="entry name" value="YgdI/YgdR-like_SH3-like"/>
</dbReference>
<organism evidence="3">
    <name type="scientific">Yersinia ruckeri</name>
    <dbReference type="NCBI Taxonomy" id="29486"/>
    <lineage>
        <taxon>Bacteria</taxon>
        <taxon>Pseudomonadati</taxon>
        <taxon>Pseudomonadota</taxon>
        <taxon>Gammaproteobacteria</taxon>
        <taxon>Enterobacterales</taxon>
        <taxon>Yersiniaceae</taxon>
        <taxon>Yersinia</taxon>
    </lineage>
</organism>
<evidence type="ECO:0000259" key="2">
    <source>
        <dbReference type="Pfam" id="PF06004"/>
    </source>
</evidence>
<feature type="region of interest" description="Disordered" evidence="1">
    <location>
        <begin position="1"/>
        <end position="39"/>
    </location>
</feature>
<name>A0A0A8VKU3_YERRU</name>
<dbReference type="AlphaFoldDB" id="A0A0A8VKU3"/>
<dbReference type="EMBL" id="LN681231">
    <property type="protein sequence ID" value="CEK28599.1"/>
    <property type="molecule type" value="Genomic_DNA"/>
</dbReference>
<protein>
    <recommendedName>
        <fullName evidence="2">Lipoprotein YgdI/YgdR-like SH3-like domain-containing protein</fullName>
    </recommendedName>
</protein>
<evidence type="ECO:0000313" key="3">
    <source>
        <dbReference type="EMBL" id="CEK28599.1"/>
    </source>
</evidence>
<proteinExistence type="predicted"/>
<reference evidence="3" key="1">
    <citation type="journal article" date="2015" name="Genome Announc.">
        <title>Complete Genome Sequence of Yersinia ruckeri Strain CSF007-82, Etiologic Agent of Red Mouth Disease in Salmonid Fish.</title>
        <authorList>
            <person name="Nelson M.C."/>
            <person name="LaPatra S.E."/>
            <person name="Welch T.J."/>
            <person name="Graf J."/>
        </authorList>
    </citation>
    <scope>NUCLEOTIDE SEQUENCE</scope>
    <source>
        <strain evidence="3">CSF007-82</strain>
    </source>
</reference>
<dbReference type="SUPFAM" id="SSF50182">
    <property type="entry name" value="Sm-like ribonucleoproteins"/>
    <property type="match status" value="1"/>
</dbReference>
<feature type="domain" description="Lipoprotein YgdI/YgdR-like SH3-like" evidence="2">
    <location>
        <begin position="1"/>
        <end position="39"/>
    </location>
</feature>
<sequence length="39" mass="4136">MHANNGRTIVADGKPKVDNDSGMISDLGARGTEQQINHS</sequence>